<dbReference type="PANTHER" id="PTHR35117:SF1">
    <property type="entry name" value="MYOSIN-M HEAVY PROTEIN"/>
    <property type="match status" value="1"/>
</dbReference>
<organism evidence="2 3">
    <name type="scientific">Apostasia shenzhenica</name>
    <dbReference type="NCBI Taxonomy" id="1088818"/>
    <lineage>
        <taxon>Eukaryota</taxon>
        <taxon>Viridiplantae</taxon>
        <taxon>Streptophyta</taxon>
        <taxon>Embryophyta</taxon>
        <taxon>Tracheophyta</taxon>
        <taxon>Spermatophyta</taxon>
        <taxon>Magnoliopsida</taxon>
        <taxon>Liliopsida</taxon>
        <taxon>Asparagales</taxon>
        <taxon>Orchidaceae</taxon>
        <taxon>Apostasioideae</taxon>
        <taxon>Apostasia</taxon>
    </lineage>
</organism>
<keyword evidence="3" id="KW-1185">Reference proteome</keyword>
<dbReference type="Proteomes" id="UP000236161">
    <property type="component" value="Unassembled WGS sequence"/>
</dbReference>
<evidence type="ECO:0000313" key="2">
    <source>
        <dbReference type="EMBL" id="PKA46088.1"/>
    </source>
</evidence>
<feature type="compositionally biased region" description="Polar residues" evidence="1">
    <location>
        <begin position="253"/>
        <end position="278"/>
    </location>
</feature>
<feature type="region of interest" description="Disordered" evidence="1">
    <location>
        <begin position="250"/>
        <end position="278"/>
    </location>
</feature>
<dbReference type="AlphaFoldDB" id="A0A2H9ZS31"/>
<dbReference type="OrthoDB" id="1939654at2759"/>
<evidence type="ECO:0008006" key="4">
    <source>
        <dbReference type="Google" id="ProtNLM"/>
    </source>
</evidence>
<reference evidence="2 3" key="1">
    <citation type="journal article" date="2017" name="Nature">
        <title>The Apostasia genome and the evolution of orchids.</title>
        <authorList>
            <person name="Zhang G.Q."/>
            <person name="Liu K.W."/>
            <person name="Li Z."/>
            <person name="Lohaus R."/>
            <person name="Hsiao Y.Y."/>
            <person name="Niu S.C."/>
            <person name="Wang J.Y."/>
            <person name="Lin Y.C."/>
            <person name="Xu Q."/>
            <person name="Chen L.J."/>
            <person name="Yoshida K."/>
            <person name="Fujiwara S."/>
            <person name="Wang Z.W."/>
            <person name="Zhang Y.Q."/>
            <person name="Mitsuda N."/>
            <person name="Wang M."/>
            <person name="Liu G.H."/>
            <person name="Pecoraro L."/>
            <person name="Huang H.X."/>
            <person name="Xiao X.J."/>
            <person name="Lin M."/>
            <person name="Wu X.Y."/>
            <person name="Wu W.L."/>
            <person name="Chen Y.Y."/>
            <person name="Chang S.B."/>
            <person name="Sakamoto S."/>
            <person name="Ohme-Takagi M."/>
            <person name="Yagi M."/>
            <person name="Zeng S.J."/>
            <person name="Shen C.Y."/>
            <person name="Yeh C.M."/>
            <person name="Luo Y.B."/>
            <person name="Tsai W.C."/>
            <person name="Van de Peer Y."/>
            <person name="Liu Z.J."/>
        </authorList>
    </citation>
    <scope>NUCLEOTIDE SEQUENCE [LARGE SCALE GENOMIC DNA]</scope>
    <source>
        <strain evidence="3">cv. Shenzhen</strain>
        <tissue evidence="2">Stem</tissue>
    </source>
</reference>
<dbReference type="PANTHER" id="PTHR35117">
    <property type="entry name" value="MYOSIN-M HEAVY PROTEIN"/>
    <property type="match status" value="1"/>
</dbReference>
<gene>
    <name evidence="2" type="ORF">AXF42_Ash015379</name>
</gene>
<evidence type="ECO:0000313" key="3">
    <source>
        <dbReference type="Proteomes" id="UP000236161"/>
    </source>
</evidence>
<dbReference type="EMBL" id="KZ454427">
    <property type="protein sequence ID" value="PKA46088.1"/>
    <property type="molecule type" value="Genomic_DNA"/>
</dbReference>
<proteinExistence type="predicted"/>
<evidence type="ECO:0000256" key="1">
    <source>
        <dbReference type="SAM" id="MobiDB-lite"/>
    </source>
</evidence>
<name>A0A2H9ZS31_9ASPA</name>
<feature type="region of interest" description="Disordered" evidence="1">
    <location>
        <begin position="416"/>
        <end position="461"/>
    </location>
</feature>
<accession>A0A2H9ZS31</accession>
<protein>
    <recommendedName>
        <fullName evidence="4">LisH domain-containing protein</fullName>
    </recommendedName>
</protein>
<feature type="region of interest" description="Disordered" evidence="1">
    <location>
        <begin position="173"/>
        <end position="226"/>
    </location>
</feature>
<sequence>MVKQSKVKKQKLGKGKVTPVQIAFIVDRYLANNSYSATLASFRSEASDLLSRTQGKEAPKGLMGLADILDDYISLKEQRLMIDREKQRLETALQGMQEVMRAYNSGTAVGSVPAPLPVSSPIPPQGLGSPMVPSYFMSHLASGSPTGHMIPGPSTMNHTPPSLLTMAGEGNRQLAPTDTQASTEKKRASKPTTRETLLQKRPRTELPAVSNKDAGHDSEACTSNSLTVETKSADKLSTLPSVRGSSLVMAVGSQRNSSSPKTPPQGFSSQINHSSSPVQNSAINDVVDADITQKLMNSTNCAMVSSETIIISPSKVQGYYAVERSCRVTYSPLKPSDPKKFSKREQIKGRLDFDEADELEGSQKLSCAETCISSSDEETHLDFDFDLPDFEMLDGDFLSGLLVDIEGDYEGVPNCSTASPLDVTGPEQDVSGGSLEMKQILPDSSPSEDAGTISKHNINFR</sequence>
<dbReference type="STRING" id="1088818.A0A2H9ZS31"/>